<reference evidence="8 9" key="1">
    <citation type="journal article" date="2018" name="Nat. Genet.">
        <title>The Rosa genome provides new insights in the design of modern roses.</title>
        <authorList>
            <person name="Bendahmane M."/>
        </authorList>
    </citation>
    <scope>NUCLEOTIDE SEQUENCE [LARGE SCALE GENOMIC DNA]</scope>
    <source>
        <strain evidence="9">cv. Old Blush</strain>
    </source>
</reference>
<name>A0A2P6PJH4_ROSCH</name>
<dbReference type="OMA" id="DTMRNSK"/>
<proteinExistence type="inferred from homology"/>
<dbReference type="Gramene" id="PRQ22076">
    <property type="protein sequence ID" value="PRQ22076"/>
    <property type="gene ID" value="RchiOBHm_Chr6g0246291"/>
</dbReference>
<accession>A0A2P6PJH4</accession>
<evidence type="ECO:0000256" key="1">
    <source>
        <dbReference type="ARBA" id="ARBA00004323"/>
    </source>
</evidence>
<keyword evidence="4" id="KW-0735">Signal-anchor</keyword>
<evidence type="ECO:0000256" key="3">
    <source>
        <dbReference type="ARBA" id="ARBA00022676"/>
    </source>
</evidence>
<comment type="subcellular location">
    <subcellularLocation>
        <location evidence="1">Golgi apparatus membrane</location>
        <topology evidence="1">Single-pass type II membrane protein</topology>
    </subcellularLocation>
</comment>
<evidence type="ECO:0000256" key="4">
    <source>
        <dbReference type="ARBA" id="ARBA00022968"/>
    </source>
</evidence>
<dbReference type="GO" id="GO:0000139">
    <property type="term" value="C:Golgi membrane"/>
    <property type="evidence" value="ECO:0007669"/>
    <property type="project" value="UniProtKB-SubCell"/>
</dbReference>
<evidence type="ECO:0000259" key="7">
    <source>
        <dbReference type="Pfam" id="PF03016"/>
    </source>
</evidence>
<feature type="domain" description="Exostosin GT47" evidence="7">
    <location>
        <begin position="129"/>
        <end position="356"/>
    </location>
</feature>
<dbReference type="Proteomes" id="UP000238479">
    <property type="component" value="Chromosome 6"/>
</dbReference>
<keyword evidence="6" id="KW-1133">Transmembrane helix</keyword>
<sequence>MVSHRGGGGGATTTSKAHRLVFILPIIIIFGLLSWVFTSHVVSTPKSSTKIGSSFVVGVEVYGTTLEKNHSQIINGTRHYTNLERLEGRLRRARVAIKLGNRSQDSDYIPHGPMYWNANAFHRSYIEMEKQFKVFVYGEGELPLFHNGPCKSIYSMEGNFIHELEVNKQFRTLDPDKAHVYFLPFSVTMLVKYVYVPNSHDFGPIKQTVRDYANLISTKYPFWNRGLAADHFMVACHDWGPEVSKSNDYLGRNSIRVLCNANTSEGFNPSKDVSFPEINLPNGNTHGLIGGPSPRVRTVLAFFAGGLHGPIRPLLLELWENKDQDMMVHQYLPKGVDYYKMMRKSKFCLCPSGFEVANHYVAPFGDALNWKSFSVEVSVNDIPNLKRILMSISTSHYLRMQRRLIQVRKHFEFNSPPKRFDVFHMILHSIWLRRLNVRVHDGLPT</sequence>
<dbReference type="EC" id="2.4.2.41" evidence="8"/>
<organism evidence="8 9">
    <name type="scientific">Rosa chinensis</name>
    <name type="common">China rose</name>
    <dbReference type="NCBI Taxonomy" id="74649"/>
    <lineage>
        <taxon>Eukaryota</taxon>
        <taxon>Viridiplantae</taxon>
        <taxon>Streptophyta</taxon>
        <taxon>Embryophyta</taxon>
        <taxon>Tracheophyta</taxon>
        <taxon>Spermatophyta</taxon>
        <taxon>Magnoliopsida</taxon>
        <taxon>eudicotyledons</taxon>
        <taxon>Gunneridae</taxon>
        <taxon>Pentapetalae</taxon>
        <taxon>rosids</taxon>
        <taxon>fabids</taxon>
        <taxon>Rosales</taxon>
        <taxon>Rosaceae</taxon>
        <taxon>Rosoideae</taxon>
        <taxon>Rosoideae incertae sedis</taxon>
        <taxon>Rosa</taxon>
    </lineage>
</organism>
<dbReference type="PANTHER" id="PTHR11062">
    <property type="entry name" value="EXOSTOSIN HEPARAN SULFATE GLYCOSYLTRANSFERASE -RELATED"/>
    <property type="match status" value="1"/>
</dbReference>
<keyword evidence="3 8" id="KW-0328">Glycosyltransferase</keyword>
<protein>
    <submittedName>
        <fullName evidence="8">Putative xylogalacturonan beta-1,3-xylosyltransferase</fullName>
        <ecNumber evidence="8">2.4.2.41</ecNumber>
    </submittedName>
</protein>
<dbReference type="PANTHER" id="PTHR11062:SF207">
    <property type="entry name" value="OS07G0188700 PROTEIN"/>
    <property type="match status" value="1"/>
</dbReference>
<keyword evidence="9" id="KW-1185">Reference proteome</keyword>
<dbReference type="InterPro" id="IPR004263">
    <property type="entry name" value="Exostosin"/>
</dbReference>
<dbReference type="Pfam" id="PF03016">
    <property type="entry name" value="Exostosin_GT47"/>
    <property type="match status" value="1"/>
</dbReference>
<keyword evidence="6" id="KW-0472">Membrane</keyword>
<keyword evidence="8" id="KW-0808">Transferase</keyword>
<evidence type="ECO:0000256" key="6">
    <source>
        <dbReference type="SAM" id="Phobius"/>
    </source>
</evidence>
<evidence type="ECO:0000313" key="8">
    <source>
        <dbReference type="EMBL" id="PRQ22076.1"/>
    </source>
</evidence>
<dbReference type="AlphaFoldDB" id="A0A2P6PJH4"/>
<comment type="similarity">
    <text evidence="2">Belongs to the glycosyltransferase 47 family.</text>
</comment>
<dbReference type="STRING" id="74649.A0A2P6PJH4"/>
<dbReference type="InterPro" id="IPR040911">
    <property type="entry name" value="Exostosin_GT47"/>
</dbReference>
<feature type="transmembrane region" description="Helical" evidence="6">
    <location>
        <begin position="20"/>
        <end position="38"/>
    </location>
</feature>
<dbReference type="EMBL" id="PDCK01000044">
    <property type="protein sequence ID" value="PRQ22076.1"/>
    <property type="molecule type" value="Genomic_DNA"/>
</dbReference>
<evidence type="ECO:0000256" key="2">
    <source>
        <dbReference type="ARBA" id="ARBA00010271"/>
    </source>
</evidence>
<gene>
    <name evidence="8" type="ORF">RchiOBHm_Chr6g0246291</name>
</gene>
<evidence type="ECO:0000256" key="5">
    <source>
        <dbReference type="ARBA" id="ARBA00023034"/>
    </source>
</evidence>
<evidence type="ECO:0000313" key="9">
    <source>
        <dbReference type="Proteomes" id="UP000238479"/>
    </source>
</evidence>
<keyword evidence="5" id="KW-0333">Golgi apparatus</keyword>
<keyword evidence="6" id="KW-0812">Transmembrane</keyword>
<dbReference type="GO" id="GO:0102983">
    <property type="term" value="F:xylogalacturonan beta-1,3-xylosyltransferase activity"/>
    <property type="evidence" value="ECO:0007669"/>
    <property type="project" value="UniProtKB-EC"/>
</dbReference>
<comment type="caution">
    <text evidence="8">The sequence shown here is derived from an EMBL/GenBank/DDBJ whole genome shotgun (WGS) entry which is preliminary data.</text>
</comment>